<sequence>MTNKPYNTSILIAEDDADDRMLIEQAFRECNLKSELYFVEDGEELMDYLYQRENYTAAIRPSLIILDLNMPRKNGIQALREIKANEQFRQIPVVVLTTSTAEEDILRTYDLGVSSYISKPFDFSTLLDITTTIKKYWIDTVSLPDDSIR</sequence>
<reference evidence="3 4" key="1">
    <citation type="submission" date="2018-11" db="EMBL/GenBank/DDBJ databases">
        <authorList>
            <person name="Zhou Z."/>
            <person name="Wang G."/>
        </authorList>
    </citation>
    <scope>NUCLEOTIDE SEQUENCE [LARGE SCALE GENOMIC DNA]</scope>
    <source>
        <strain evidence="3 4">KCTC52004</strain>
    </source>
</reference>
<evidence type="ECO:0000313" key="3">
    <source>
        <dbReference type="EMBL" id="RRB00781.1"/>
    </source>
</evidence>
<dbReference type="SMART" id="SM00448">
    <property type="entry name" value="REC"/>
    <property type="match status" value="1"/>
</dbReference>
<dbReference type="InterPro" id="IPR011006">
    <property type="entry name" value="CheY-like_superfamily"/>
</dbReference>
<dbReference type="PROSITE" id="PS50110">
    <property type="entry name" value="RESPONSE_REGULATORY"/>
    <property type="match status" value="1"/>
</dbReference>
<dbReference type="InterPro" id="IPR001789">
    <property type="entry name" value="Sig_transdc_resp-reg_receiver"/>
</dbReference>
<feature type="domain" description="Response regulatory" evidence="2">
    <location>
        <begin position="9"/>
        <end position="134"/>
    </location>
</feature>
<protein>
    <submittedName>
        <fullName evidence="3">Response regulator</fullName>
    </submittedName>
</protein>
<dbReference type="OrthoDB" id="7631574at2"/>
<keyword evidence="1" id="KW-0597">Phosphoprotein</keyword>
<keyword evidence="4" id="KW-1185">Reference proteome</keyword>
<evidence type="ECO:0000256" key="1">
    <source>
        <dbReference type="PROSITE-ProRule" id="PRU00169"/>
    </source>
</evidence>
<dbReference type="Gene3D" id="3.40.50.2300">
    <property type="match status" value="1"/>
</dbReference>
<dbReference type="Pfam" id="PF00072">
    <property type="entry name" value="Response_reg"/>
    <property type="match status" value="1"/>
</dbReference>
<organism evidence="3 4">
    <name type="scientific">Larkinella rosea</name>
    <dbReference type="NCBI Taxonomy" id="2025312"/>
    <lineage>
        <taxon>Bacteria</taxon>
        <taxon>Pseudomonadati</taxon>
        <taxon>Bacteroidota</taxon>
        <taxon>Cytophagia</taxon>
        <taxon>Cytophagales</taxon>
        <taxon>Spirosomataceae</taxon>
        <taxon>Larkinella</taxon>
    </lineage>
</organism>
<dbReference type="SUPFAM" id="SSF52172">
    <property type="entry name" value="CheY-like"/>
    <property type="match status" value="1"/>
</dbReference>
<dbReference type="PANTHER" id="PTHR44520:SF2">
    <property type="entry name" value="RESPONSE REGULATOR RCP1"/>
    <property type="match status" value="1"/>
</dbReference>
<comment type="caution">
    <text evidence="3">The sequence shown here is derived from an EMBL/GenBank/DDBJ whole genome shotgun (WGS) entry which is preliminary data.</text>
</comment>
<feature type="modified residue" description="4-aspartylphosphate" evidence="1">
    <location>
        <position position="67"/>
    </location>
</feature>
<gene>
    <name evidence="3" type="ORF">EHT25_21530</name>
</gene>
<proteinExistence type="predicted"/>
<dbReference type="CDD" id="cd17557">
    <property type="entry name" value="REC_Rcp-like"/>
    <property type="match status" value="1"/>
</dbReference>
<evidence type="ECO:0000259" key="2">
    <source>
        <dbReference type="PROSITE" id="PS50110"/>
    </source>
</evidence>
<dbReference type="Proteomes" id="UP000271925">
    <property type="component" value="Unassembled WGS sequence"/>
</dbReference>
<dbReference type="InterPro" id="IPR052893">
    <property type="entry name" value="TCS_response_regulator"/>
</dbReference>
<dbReference type="EMBL" id="RQJO01000010">
    <property type="protein sequence ID" value="RRB00781.1"/>
    <property type="molecule type" value="Genomic_DNA"/>
</dbReference>
<accession>A0A3P1BI84</accession>
<dbReference type="GO" id="GO:0000160">
    <property type="term" value="P:phosphorelay signal transduction system"/>
    <property type="evidence" value="ECO:0007669"/>
    <property type="project" value="InterPro"/>
</dbReference>
<dbReference type="RefSeq" id="WP_124877247.1">
    <property type="nucleotide sequence ID" value="NZ_RQJO01000010.1"/>
</dbReference>
<evidence type="ECO:0000313" key="4">
    <source>
        <dbReference type="Proteomes" id="UP000271925"/>
    </source>
</evidence>
<name>A0A3P1BI84_9BACT</name>
<dbReference type="PANTHER" id="PTHR44520">
    <property type="entry name" value="RESPONSE REGULATOR RCP1-RELATED"/>
    <property type="match status" value="1"/>
</dbReference>
<dbReference type="AlphaFoldDB" id="A0A3P1BI84"/>